<keyword evidence="3" id="KW-0378">Hydrolase</keyword>
<comment type="caution">
    <text evidence="4">The sequence shown here is derived from an EMBL/GenBank/DDBJ whole genome shotgun (WGS) entry which is preliminary data.</text>
</comment>
<comment type="similarity">
    <text evidence="2 3">Belongs to the LOG family.</text>
</comment>
<evidence type="ECO:0000256" key="2">
    <source>
        <dbReference type="ARBA" id="ARBA00006763"/>
    </source>
</evidence>
<organism evidence="4 5">
    <name type="scientific">Kordiimonas lipolytica</name>
    <dbReference type="NCBI Taxonomy" id="1662421"/>
    <lineage>
        <taxon>Bacteria</taxon>
        <taxon>Pseudomonadati</taxon>
        <taxon>Pseudomonadota</taxon>
        <taxon>Alphaproteobacteria</taxon>
        <taxon>Kordiimonadales</taxon>
        <taxon>Kordiimonadaceae</taxon>
        <taxon>Kordiimonas</taxon>
    </lineage>
</organism>
<dbReference type="Pfam" id="PF03641">
    <property type="entry name" value="Lysine_decarbox"/>
    <property type="match status" value="1"/>
</dbReference>
<dbReference type="EMBL" id="JBHSCR010000007">
    <property type="protein sequence ID" value="MFC4348352.1"/>
    <property type="molecule type" value="Genomic_DNA"/>
</dbReference>
<dbReference type="PANTHER" id="PTHR31223">
    <property type="entry name" value="LOG FAMILY PROTEIN YJL055W"/>
    <property type="match status" value="1"/>
</dbReference>
<gene>
    <name evidence="4" type="ORF">ACFO5Q_10885</name>
</gene>
<name>A0ABV8UB10_9PROT</name>
<dbReference type="Gene3D" id="3.40.50.450">
    <property type="match status" value="1"/>
</dbReference>
<keyword evidence="5" id="KW-1185">Reference proteome</keyword>
<sequence>MKSTPHSTTPIRNVCVYCGSRLGNKPSYEALASDLGGRIASAGMGLVYGAGSIGLMGVVARAARDSGAPVIGIIPEHLDAVEITQDGLTELHVTQNMHDRKRMMFDRSDAFIILPGGLGTLDETFEIMTWAQLSLHKKPIILINHEDYWTPLVELVKNVVDGGFASAENASLLTIVDTAEQAIEKLKAMETAPSEARSELF</sequence>
<accession>A0ABV8UB10</accession>
<dbReference type="InterPro" id="IPR005269">
    <property type="entry name" value="LOG"/>
</dbReference>
<comment type="catalytic activity">
    <reaction evidence="1">
        <text>AMP + H2O = D-ribose 5-phosphate + adenine</text>
        <dbReference type="Rhea" id="RHEA:20129"/>
        <dbReference type="ChEBI" id="CHEBI:15377"/>
        <dbReference type="ChEBI" id="CHEBI:16708"/>
        <dbReference type="ChEBI" id="CHEBI:78346"/>
        <dbReference type="ChEBI" id="CHEBI:456215"/>
        <dbReference type="EC" id="3.2.2.4"/>
    </reaction>
</comment>
<evidence type="ECO:0000313" key="4">
    <source>
        <dbReference type="EMBL" id="MFC4348352.1"/>
    </source>
</evidence>
<evidence type="ECO:0000256" key="3">
    <source>
        <dbReference type="RuleBase" id="RU363015"/>
    </source>
</evidence>
<dbReference type="NCBIfam" id="TIGR00730">
    <property type="entry name" value="Rossman fold protein, TIGR00730 family"/>
    <property type="match status" value="1"/>
</dbReference>
<dbReference type="EC" id="3.2.2.n1" evidence="3"/>
<dbReference type="SUPFAM" id="SSF102405">
    <property type="entry name" value="MCP/YpsA-like"/>
    <property type="match status" value="1"/>
</dbReference>
<reference evidence="5" key="1">
    <citation type="journal article" date="2019" name="Int. J. Syst. Evol. Microbiol.">
        <title>The Global Catalogue of Microorganisms (GCM) 10K type strain sequencing project: providing services to taxonomists for standard genome sequencing and annotation.</title>
        <authorList>
            <consortium name="The Broad Institute Genomics Platform"/>
            <consortium name="The Broad Institute Genome Sequencing Center for Infectious Disease"/>
            <person name="Wu L."/>
            <person name="Ma J."/>
        </authorList>
    </citation>
    <scope>NUCLEOTIDE SEQUENCE [LARGE SCALE GENOMIC DNA]</scope>
    <source>
        <strain evidence="5">CGMCC 1.15304</strain>
    </source>
</reference>
<keyword evidence="3" id="KW-0203">Cytokinin biosynthesis</keyword>
<dbReference type="InterPro" id="IPR031100">
    <property type="entry name" value="LOG_fam"/>
</dbReference>
<evidence type="ECO:0000256" key="1">
    <source>
        <dbReference type="ARBA" id="ARBA00000274"/>
    </source>
</evidence>
<proteinExistence type="inferred from homology"/>
<dbReference type="RefSeq" id="WP_068145605.1">
    <property type="nucleotide sequence ID" value="NZ_JBHSCR010000007.1"/>
</dbReference>
<dbReference type="PANTHER" id="PTHR31223:SF70">
    <property type="entry name" value="LOG FAMILY PROTEIN YJL055W"/>
    <property type="match status" value="1"/>
</dbReference>
<protein>
    <recommendedName>
        <fullName evidence="3">Cytokinin riboside 5'-monophosphate phosphoribohydrolase</fullName>
        <ecNumber evidence="3">3.2.2.n1</ecNumber>
    </recommendedName>
</protein>
<dbReference type="Proteomes" id="UP001595776">
    <property type="component" value="Unassembled WGS sequence"/>
</dbReference>
<evidence type="ECO:0000313" key="5">
    <source>
        <dbReference type="Proteomes" id="UP001595776"/>
    </source>
</evidence>